<evidence type="ECO:0000313" key="2">
    <source>
        <dbReference type="Proteomes" id="UP001153636"/>
    </source>
</evidence>
<dbReference type="Proteomes" id="UP001153636">
    <property type="component" value="Chromosome 3"/>
</dbReference>
<accession>A0A9P0D0Y7</accession>
<dbReference type="OrthoDB" id="6779670at2759"/>
<evidence type="ECO:0008006" key="3">
    <source>
        <dbReference type="Google" id="ProtNLM"/>
    </source>
</evidence>
<protein>
    <recommendedName>
        <fullName evidence="3">Tesmin/TSO1-like CXC domain-containing protein</fullName>
    </recommendedName>
</protein>
<sequence>MNFVRAVSKNSFTLAALPSTSDAGHHHSLHTLLEHGWRRTTTRLDAVRMAKESPPDVLLKNISCICKKGCRFACVCRKIGYKCSILCLHSAGMSCENILDQIALDDDNTEFAENVHDRLQDDEDQT</sequence>
<gene>
    <name evidence="1" type="ORF">PSYICH_LOCUS9708</name>
</gene>
<evidence type="ECO:0000313" key="1">
    <source>
        <dbReference type="EMBL" id="CAH1107846.1"/>
    </source>
</evidence>
<dbReference type="EMBL" id="OV651815">
    <property type="protein sequence ID" value="CAH1107846.1"/>
    <property type="molecule type" value="Genomic_DNA"/>
</dbReference>
<proteinExistence type="predicted"/>
<organism evidence="1 2">
    <name type="scientific">Psylliodes chrysocephalus</name>
    <dbReference type="NCBI Taxonomy" id="3402493"/>
    <lineage>
        <taxon>Eukaryota</taxon>
        <taxon>Metazoa</taxon>
        <taxon>Ecdysozoa</taxon>
        <taxon>Arthropoda</taxon>
        <taxon>Hexapoda</taxon>
        <taxon>Insecta</taxon>
        <taxon>Pterygota</taxon>
        <taxon>Neoptera</taxon>
        <taxon>Endopterygota</taxon>
        <taxon>Coleoptera</taxon>
        <taxon>Polyphaga</taxon>
        <taxon>Cucujiformia</taxon>
        <taxon>Chrysomeloidea</taxon>
        <taxon>Chrysomelidae</taxon>
        <taxon>Galerucinae</taxon>
        <taxon>Alticini</taxon>
        <taxon>Psylliodes</taxon>
    </lineage>
</organism>
<name>A0A9P0D0Y7_9CUCU</name>
<reference evidence="1" key="1">
    <citation type="submission" date="2022-01" db="EMBL/GenBank/DDBJ databases">
        <authorList>
            <person name="King R."/>
        </authorList>
    </citation>
    <scope>NUCLEOTIDE SEQUENCE</scope>
</reference>
<dbReference type="AlphaFoldDB" id="A0A9P0D0Y7"/>
<keyword evidence="2" id="KW-1185">Reference proteome</keyword>